<dbReference type="PANTHER" id="PTHR46065:SF3">
    <property type="entry name" value="FI20425P1"/>
    <property type="match status" value="1"/>
</dbReference>
<evidence type="ECO:0000256" key="8">
    <source>
        <dbReference type="ARBA" id="ARBA00022989"/>
    </source>
</evidence>
<dbReference type="AlphaFoldDB" id="A0A6I9WGT1"/>
<evidence type="ECO:0000256" key="4">
    <source>
        <dbReference type="ARBA" id="ARBA00022723"/>
    </source>
</evidence>
<evidence type="ECO:0000256" key="3">
    <source>
        <dbReference type="ARBA" id="ARBA00022692"/>
    </source>
</evidence>
<keyword evidence="4" id="KW-0479">Metal-binding</keyword>
<dbReference type="Pfam" id="PF12906">
    <property type="entry name" value="RINGv"/>
    <property type="match status" value="1"/>
</dbReference>
<dbReference type="SUPFAM" id="SSF57850">
    <property type="entry name" value="RING/U-box"/>
    <property type="match status" value="1"/>
</dbReference>
<keyword evidence="9" id="KW-0472">Membrane</keyword>
<name>A0A6I9WGT1_9HYME</name>
<gene>
    <name evidence="12" type="primary">LOC105429198</name>
</gene>
<dbReference type="GO" id="GO:0008270">
    <property type="term" value="F:zinc ion binding"/>
    <property type="evidence" value="ECO:0007669"/>
    <property type="project" value="UniProtKB-KW"/>
</dbReference>
<dbReference type="SMART" id="SM00744">
    <property type="entry name" value="RINGv"/>
    <property type="match status" value="1"/>
</dbReference>
<feature type="domain" description="RING-CH-type" evidence="10">
    <location>
        <begin position="20"/>
        <end position="80"/>
    </location>
</feature>
<evidence type="ECO:0000313" key="12">
    <source>
        <dbReference type="RefSeq" id="XP_011640325.1"/>
    </source>
</evidence>
<evidence type="ECO:0000256" key="7">
    <source>
        <dbReference type="ARBA" id="ARBA00022833"/>
    </source>
</evidence>
<sequence length="102" mass="12075">MNAYEMNKLSSEIEWTSESSVAVFNFVCRRCNKGDRTEKLIRPCKCTGDQEFIHTDCLETLVRVRKLTHCVRCRTFYPLEYKRKPLIEVNHTKELITAIFLK</sequence>
<evidence type="ECO:0000256" key="9">
    <source>
        <dbReference type="ARBA" id="ARBA00023136"/>
    </source>
</evidence>
<dbReference type="Gene3D" id="3.30.40.10">
    <property type="entry name" value="Zinc/RING finger domain, C3HC4 (zinc finger)"/>
    <property type="match status" value="1"/>
</dbReference>
<keyword evidence="6" id="KW-0833">Ubl conjugation pathway</keyword>
<evidence type="ECO:0000256" key="5">
    <source>
        <dbReference type="ARBA" id="ARBA00022771"/>
    </source>
</evidence>
<keyword evidence="2" id="KW-0808">Transferase</keyword>
<keyword evidence="5" id="KW-0863">Zinc-finger</keyword>
<evidence type="ECO:0000256" key="1">
    <source>
        <dbReference type="ARBA" id="ARBA00004141"/>
    </source>
</evidence>
<proteinExistence type="predicted"/>
<reference evidence="12" key="1">
    <citation type="submission" date="2025-08" db="UniProtKB">
        <authorList>
            <consortium name="RefSeq"/>
        </authorList>
    </citation>
    <scope>IDENTIFICATION</scope>
</reference>
<organism evidence="11 12">
    <name type="scientific">Pogonomyrmex barbatus</name>
    <name type="common">red harvester ant</name>
    <dbReference type="NCBI Taxonomy" id="144034"/>
    <lineage>
        <taxon>Eukaryota</taxon>
        <taxon>Metazoa</taxon>
        <taxon>Ecdysozoa</taxon>
        <taxon>Arthropoda</taxon>
        <taxon>Hexapoda</taxon>
        <taxon>Insecta</taxon>
        <taxon>Pterygota</taxon>
        <taxon>Neoptera</taxon>
        <taxon>Endopterygota</taxon>
        <taxon>Hymenoptera</taxon>
        <taxon>Apocrita</taxon>
        <taxon>Aculeata</taxon>
        <taxon>Formicoidea</taxon>
        <taxon>Formicidae</taxon>
        <taxon>Myrmicinae</taxon>
        <taxon>Pogonomyrmex</taxon>
    </lineage>
</organism>
<keyword evidence="7" id="KW-0862">Zinc</keyword>
<dbReference type="Proteomes" id="UP000504615">
    <property type="component" value="Unplaced"/>
</dbReference>
<keyword evidence="8" id="KW-1133">Transmembrane helix</keyword>
<dbReference type="InterPro" id="IPR013083">
    <property type="entry name" value="Znf_RING/FYVE/PHD"/>
</dbReference>
<accession>A0A6I9WGT1</accession>
<dbReference type="PANTHER" id="PTHR46065">
    <property type="entry name" value="E3 UBIQUITIN-PROTEIN LIGASE MARCH 2/3 FAMILY MEMBER"/>
    <property type="match status" value="1"/>
</dbReference>
<dbReference type="PROSITE" id="PS51292">
    <property type="entry name" value="ZF_RING_CH"/>
    <property type="match status" value="1"/>
</dbReference>
<evidence type="ECO:0000256" key="2">
    <source>
        <dbReference type="ARBA" id="ARBA00022679"/>
    </source>
</evidence>
<dbReference type="InterPro" id="IPR011016">
    <property type="entry name" value="Znf_RING-CH"/>
</dbReference>
<dbReference type="GeneID" id="105429198"/>
<evidence type="ECO:0000259" key="10">
    <source>
        <dbReference type="PROSITE" id="PS51292"/>
    </source>
</evidence>
<evidence type="ECO:0000313" key="11">
    <source>
        <dbReference type="Proteomes" id="UP000504615"/>
    </source>
</evidence>
<dbReference type="GO" id="GO:0016740">
    <property type="term" value="F:transferase activity"/>
    <property type="evidence" value="ECO:0007669"/>
    <property type="project" value="UniProtKB-KW"/>
</dbReference>
<dbReference type="GO" id="GO:0016020">
    <property type="term" value="C:membrane"/>
    <property type="evidence" value="ECO:0007669"/>
    <property type="project" value="UniProtKB-SubCell"/>
</dbReference>
<dbReference type="OrthoDB" id="273089at2759"/>
<comment type="subcellular location">
    <subcellularLocation>
        <location evidence="1">Membrane</location>
        <topology evidence="1">Multi-pass membrane protein</topology>
    </subcellularLocation>
</comment>
<dbReference type="KEGG" id="pbar:105429198"/>
<protein>
    <submittedName>
        <fullName evidence="12">E3 ubiquitin-protein ligase MARCH3-like</fullName>
    </submittedName>
</protein>
<keyword evidence="3" id="KW-0812">Transmembrane</keyword>
<evidence type="ECO:0000256" key="6">
    <source>
        <dbReference type="ARBA" id="ARBA00022786"/>
    </source>
</evidence>
<dbReference type="RefSeq" id="XP_011640325.1">
    <property type="nucleotide sequence ID" value="XM_011642023.1"/>
</dbReference>
<keyword evidence="11" id="KW-1185">Reference proteome</keyword>